<keyword evidence="1" id="KW-0808">Transferase</keyword>
<dbReference type="STRING" id="1802129.A3J04_03365"/>
<dbReference type="Gene3D" id="3.40.50.150">
    <property type="entry name" value="Vaccinia Virus protein VP39"/>
    <property type="match status" value="1"/>
</dbReference>
<dbReference type="InterPro" id="IPR041698">
    <property type="entry name" value="Methyltransf_25"/>
</dbReference>
<accession>A0A1G2GYY9</accession>
<evidence type="ECO:0000259" key="2">
    <source>
        <dbReference type="Pfam" id="PF13649"/>
    </source>
</evidence>
<dbReference type="InterPro" id="IPR029063">
    <property type="entry name" value="SAM-dependent_MTases_sf"/>
</dbReference>
<dbReference type="PANTHER" id="PTHR43861">
    <property type="entry name" value="TRANS-ACONITATE 2-METHYLTRANSFERASE-RELATED"/>
    <property type="match status" value="1"/>
</dbReference>
<dbReference type="AlphaFoldDB" id="A0A1G2GYY9"/>
<evidence type="ECO:0000256" key="1">
    <source>
        <dbReference type="ARBA" id="ARBA00022679"/>
    </source>
</evidence>
<sequence>MKPYRLSHQRKITVERYDTIVYGAGSYDDCMWQWEKKILDREVAHFPRARYLDFGCGTGRVIVHLESRVSESVGVDNSHEMLSCARERVSRSQLIKVDLTHNDTLAGREFDIITAFRVLLNSEPALRDDILRVLAPKLAKDGIFIFNIHGNTFSYRMLMVLWYKLFGRRLNHLSYLGARRMIEQHGMRVVRAYGFGIIPKPLYRYLPKRALFFLDSMFAKIPFFKYISYNIIFVCTRA</sequence>
<dbReference type="GO" id="GO:0016740">
    <property type="term" value="F:transferase activity"/>
    <property type="evidence" value="ECO:0007669"/>
    <property type="project" value="UniProtKB-KW"/>
</dbReference>
<dbReference type="CDD" id="cd02440">
    <property type="entry name" value="AdoMet_MTases"/>
    <property type="match status" value="1"/>
</dbReference>
<dbReference type="Proteomes" id="UP000177954">
    <property type="component" value="Unassembled WGS sequence"/>
</dbReference>
<proteinExistence type="predicted"/>
<name>A0A1G2GYY9_9BACT</name>
<protein>
    <recommendedName>
        <fullName evidence="2">Methyltransferase domain-containing protein</fullName>
    </recommendedName>
</protein>
<dbReference type="EMBL" id="MHNZ01000033">
    <property type="protein sequence ID" value="OGZ55422.1"/>
    <property type="molecule type" value="Genomic_DNA"/>
</dbReference>
<comment type="caution">
    <text evidence="3">The sequence shown here is derived from an EMBL/GenBank/DDBJ whole genome shotgun (WGS) entry which is preliminary data.</text>
</comment>
<dbReference type="Pfam" id="PF13649">
    <property type="entry name" value="Methyltransf_25"/>
    <property type="match status" value="1"/>
</dbReference>
<organism evidence="3 4">
    <name type="scientific">Candidatus Ryanbacteria bacterium RIFCSPLOWO2_02_FULL_47_14</name>
    <dbReference type="NCBI Taxonomy" id="1802129"/>
    <lineage>
        <taxon>Bacteria</taxon>
        <taxon>Candidatus Ryaniibacteriota</taxon>
    </lineage>
</organism>
<reference evidence="3 4" key="1">
    <citation type="journal article" date="2016" name="Nat. Commun.">
        <title>Thousands of microbial genomes shed light on interconnected biogeochemical processes in an aquifer system.</title>
        <authorList>
            <person name="Anantharaman K."/>
            <person name="Brown C.T."/>
            <person name="Hug L.A."/>
            <person name="Sharon I."/>
            <person name="Castelle C.J."/>
            <person name="Probst A.J."/>
            <person name="Thomas B.C."/>
            <person name="Singh A."/>
            <person name="Wilkins M.J."/>
            <person name="Karaoz U."/>
            <person name="Brodie E.L."/>
            <person name="Williams K.H."/>
            <person name="Hubbard S.S."/>
            <person name="Banfield J.F."/>
        </authorList>
    </citation>
    <scope>NUCLEOTIDE SEQUENCE [LARGE SCALE GENOMIC DNA]</scope>
</reference>
<dbReference type="SUPFAM" id="SSF53335">
    <property type="entry name" value="S-adenosyl-L-methionine-dependent methyltransferases"/>
    <property type="match status" value="1"/>
</dbReference>
<feature type="domain" description="Methyltransferase" evidence="2">
    <location>
        <begin position="52"/>
        <end position="136"/>
    </location>
</feature>
<evidence type="ECO:0000313" key="4">
    <source>
        <dbReference type="Proteomes" id="UP000177954"/>
    </source>
</evidence>
<gene>
    <name evidence="3" type="ORF">A3J04_03365</name>
</gene>
<evidence type="ECO:0000313" key="3">
    <source>
        <dbReference type="EMBL" id="OGZ55422.1"/>
    </source>
</evidence>